<evidence type="ECO:0000313" key="3">
    <source>
        <dbReference type="Proteomes" id="UP001152622"/>
    </source>
</evidence>
<gene>
    <name evidence="2" type="ORF">SKAU_G00243400</name>
</gene>
<evidence type="ECO:0000256" key="1">
    <source>
        <dbReference type="SAM" id="MobiDB-lite"/>
    </source>
</evidence>
<feature type="region of interest" description="Disordered" evidence="1">
    <location>
        <begin position="72"/>
        <end position="93"/>
    </location>
</feature>
<accession>A0A9Q1F7Y8</accession>
<organism evidence="2 3">
    <name type="scientific">Synaphobranchus kaupii</name>
    <name type="common">Kaup's arrowtooth eel</name>
    <dbReference type="NCBI Taxonomy" id="118154"/>
    <lineage>
        <taxon>Eukaryota</taxon>
        <taxon>Metazoa</taxon>
        <taxon>Chordata</taxon>
        <taxon>Craniata</taxon>
        <taxon>Vertebrata</taxon>
        <taxon>Euteleostomi</taxon>
        <taxon>Actinopterygii</taxon>
        <taxon>Neopterygii</taxon>
        <taxon>Teleostei</taxon>
        <taxon>Anguilliformes</taxon>
        <taxon>Synaphobranchidae</taxon>
        <taxon>Synaphobranchus</taxon>
    </lineage>
</organism>
<protein>
    <submittedName>
        <fullName evidence="2">Uncharacterized protein</fullName>
    </submittedName>
</protein>
<dbReference type="EMBL" id="JAINUF010000008">
    <property type="protein sequence ID" value="KAJ8352864.1"/>
    <property type="molecule type" value="Genomic_DNA"/>
</dbReference>
<dbReference type="AlphaFoldDB" id="A0A9Q1F7Y8"/>
<feature type="region of interest" description="Disordered" evidence="1">
    <location>
        <begin position="1"/>
        <end position="21"/>
    </location>
</feature>
<reference evidence="2" key="1">
    <citation type="journal article" date="2023" name="Science">
        <title>Genome structures resolve the early diversification of teleost fishes.</title>
        <authorList>
            <person name="Parey E."/>
            <person name="Louis A."/>
            <person name="Montfort J."/>
            <person name="Bouchez O."/>
            <person name="Roques C."/>
            <person name="Iampietro C."/>
            <person name="Lluch J."/>
            <person name="Castinel A."/>
            <person name="Donnadieu C."/>
            <person name="Desvignes T."/>
            <person name="Floi Bucao C."/>
            <person name="Jouanno E."/>
            <person name="Wen M."/>
            <person name="Mejri S."/>
            <person name="Dirks R."/>
            <person name="Jansen H."/>
            <person name="Henkel C."/>
            <person name="Chen W.J."/>
            <person name="Zahm M."/>
            <person name="Cabau C."/>
            <person name="Klopp C."/>
            <person name="Thompson A.W."/>
            <person name="Robinson-Rechavi M."/>
            <person name="Braasch I."/>
            <person name="Lecointre G."/>
            <person name="Bobe J."/>
            <person name="Postlethwait J.H."/>
            <person name="Berthelot C."/>
            <person name="Roest Crollius H."/>
            <person name="Guiguen Y."/>
        </authorList>
    </citation>
    <scope>NUCLEOTIDE SEQUENCE</scope>
    <source>
        <strain evidence="2">WJC10195</strain>
    </source>
</reference>
<name>A0A9Q1F7Y8_SYNKA</name>
<dbReference type="Proteomes" id="UP001152622">
    <property type="component" value="Chromosome 8"/>
</dbReference>
<evidence type="ECO:0000313" key="2">
    <source>
        <dbReference type="EMBL" id="KAJ8352864.1"/>
    </source>
</evidence>
<comment type="caution">
    <text evidence="2">The sequence shown here is derived from an EMBL/GenBank/DDBJ whole genome shotgun (WGS) entry which is preliminary data.</text>
</comment>
<dbReference type="OrthoDB" id="6355676at2759"/>
<proteinExistence type="predicted"/>
<sequence>MDWQSATASTSLPDNVTSGRNWLNYRHTDLSIPQPGGVCPLPAWSRPPRSPTGGERNIAKRSRIVSRIIGHLLKQSEEAPSPVPQDTDPNPQR</sequence>
<keyword evidence="3" id="KW-1185">Reference proteome</keyword>